<gene>
    <name evidence="3" type="ORF">LY90DRAFT_669322</name>
</gene>
<dbReference type="PANTHER" id="PTHR46652">
    <property type="entry name" value="LEUCINE-RICH REPEAT AND IQ DOMAIN-CONTAINING PROTEIN 1-RELATED"/>
    <property type="match status" value="1"/>
</dbReference>
<dbReference type="InterPro" id="IPR025875">
    <property type="entry name" value="Leu-rich_rpt_4"/>
</dbReference>
<dbReference type="InterPro" id="IPR032675">
    <property type="entry name" value="LRR_dom_sf"/>
</dbReference>
<dbReference type="InterPro" id="IPR050836">
    <property type="entry name" value="SDS22/Internalin_LRR"/>
</dbReference>
<name>A0A1Y2DCC5_9FUNG</name>
<keyword evidence="2" id="KW-0677">Repeat</keyword>
<dbReference type="InterPro" id="IPR001611">
    <property type="entry name" value="Leu-rich_rpt"/>
</dbReference>
<dbReference type="Gene3D" id="3.80.10.10">
    <property type="entry name" value="Ribonuclease Inhibitor"/>
    <property type="match status" value="2"/>
</dbReference>
<dbReference type="PANTHER" id="PTHR46652:SF3">
    <property type="entry name" value="LEUCINE-RICH REPEAT-CONTAINING PROTEIN 9"/>
    <property type="match status" value="1"/>
</dbReference>
<keyword evidence="4" id="KW-1185">Reference proteome</keyword>
<dbReference type="InterPro" id="IPR003591">
    <property type="entry name" value="Leu-rich_rpt_typical-subtyp"/>
</dbReference>
<keyword evidence="1" id="KW-0433">Leucine-rich repeat</keyword>
<evidence type="ECO:0000256" key="2">
    <source>
        <dbReference type="ARBA" id="ARBA00022737"/>
    </source>
</evidence>
<dbReference type="CDD" id="cd21340">
    <property type="entry name" value="PPP1R42"/>
    <property type="match status" value="1"/>
</dbReference>
<comment type="caution">
    <text evidence="3">The sequence shown here is derived from an EMBL/GenBank/DDBJ whole genome shotgun (WGS) entry which is preliminary data.</text>
</comment>
<dbReference type="SMART" id="SM00369">
    <property type="entry name" value="LRR_TYP"/>
    <property type="match status" value="3"/>
</dbReference>
<organism evidence="3 4">
    <name type="scientific">Neocallimastix californiae</name>
    <dbReference type="NCBI Taxonomy" id="1754190"/>
    <lineage>
        <taxon>Eukaryota</taxon>
        <taxon>Fungi</taxon>
        <taxon>Fungi incertae sedis</taxon>
        <taxon>Chytridiomycota</taxon>
        <taxon>Chytridiomycota incertae sedis</taxon>
        <taxon>Neocallimastigomycetes</taxon>
        <taxon>Neocallimastigales</taxon>
        <taxon>Neocallimastigaceae</taxon>
        <taxon>Neocallimastix</taxon>
    </lineage>
</organism>
<dbReference type="PROSITE" id="PS51450">
    <property type="entry name" value="LRR"/>
    <property type="match status" value="5"/>
</dbReference>
<dbReference type="STRING" id="1754190.A0A1Y2DCC5"/>
<protein>
    <submittedName>
        <fullName evidence="3">Outer arm dynein light chain 1</fullName>
    </submittedName>
</protein>
<dbReference type="AlphaFoldDB" id="A0A1Y2DCC5"/>
<dbReference type="SUPFAM" id="SSF52058">
    <property type="entry name" value="L domain-like"/>
    <property type="match status" value="1"/>
</dbReference>
<reference evidence="3 4" key="1">
    <citation type="submission" date="2016-08" db="EMBL/GenBank/DDBJ databases">
        <title>A Parts List for Fungal Cellulosomes Revealed by Comparative Genomics.</title>
        <authorList>
            <consortium name="DOE Joint Genome Institute"/>
            <person name="Haitjema C.H."/>
            <person name="Gilmore S.P."/>
            <person name="Henske J.K."/>
            <person name="Solomon K.V."/>
            <person name="De Groot R."/>
            <person name="Kuo A."/>
            <person name="Mondo S.J."/>
            <person name="Salamov A.A."/>
            <person name="Labutti K."/>
            <person name="Zhao Z."/>
            <person name="Chiniquy J."/>
            <person name="Barry K."/>
            <person name="Brewer H.M."/>
            <person name="Purvine S.O."/>
            <person name="Wright A.T."/>
            <person name="Boxma B."/>
            <person name="Van Alen T."/>
            <person name="Hackstein J.H."/>
            <person name="Baker S.E."/>
            <person name="Grigoriev I.V."/>
            <person name="O'Malley M.A."/>
        </authorList>
    </citation>
    <scope>NUCLEOTIDE SEQUENCE [LARGE SCALE GENOMIC DNA]</scope>
    <source>
        <strain evidence="3 4">G1</strain>
    </source>
</reference>
<evidence type="ECO:0000313" key="3">
    <source>
        <dbReference type="EMBL" id="ORY56766.1"/>
    </source>
</evidence>
<dbReference type="SMART" id="SM00365">
    <property type="entry name" value="LRR_SD22"/>
    <property type="match status" value="5"/>
</dbReference>
<evidence type="ECO:0000256" key="1">
    <source>
        <dbReference type="ARBA" id="ARBA00022614"/>
    </source>
</evidence>
<proteinExistence type="predicted"/>
<sequence>MKITSELIVKNSYERKTRDETVDNFLGRLTHVSLVNTGIKKIENVDSCKNATVIYLYDNNITHISGLSNLKNLTQLYLQNNKIEKIDGLNQLTNLVTLHLGNNCIKHVENINLPFLTTLKLDYQKIPEGEFMTFDEECIKSLSESLETLTLSGDRIQYVSPLRHLKNLETLDLSNNLIFDWEDVKIMLKGTQNLVNLNLISNPISVRGLKFRQKVVYACKKLEVFNHKEITDIEKQYVIKMAQSNRIIEKRKKEELLKRQSSITSNELSSLSNASSLSLSMSKDSSNESLNTKIYPHMPPYYSQYRDLYLFNKKKNEKDNEFFQGSFNNKTYSRKNSSRFL</sequence>
<dbReference type="OrthoDB" id="266138at2759"/>
<accession>A0A1Y2DCC5</accession>
<dbReference type="Pfam" id="PF12799">
    <property type="entry name" value="LRR_4"/>
    <property type="match status" value="2"/>
</dbReference>
<dbReference type="Proteomes" id="UP000193920">
    <property type="component" value="Unassembled WGS sequence"/>
</dbReference>
<evidence type="ECO:0000313" key="4">
    <source>
        <dbReference type="Proteomes" id="UP000193920"/>
    </source>
</evidence>
<dbReference type="EMBL" id="MCOG01000072">
    <property type="protein sequence ID" value="ORY56766.1"/>
    <property type="molecule type" value="Genomic_DNA"/>
</dbReference>